<dbReference type="EMBL" id="NCKV01005271">
    <property type="protein sequence ID" value="RWS24166.1"/>
    <property type="molecule type" value="Genomic_DNA"/>
</dbReference>
<dbReference type="GO" id="GO:0042026">
    <property type="term" value="P:protein refolding"/>
    <property type="evidence" value="ECO:0007669"/>
    <property type="project" value="TreeGrafter"/>
</dbReference>
<dbReference type="CDD" id="cd06526">
    <property type="entry name" value="metazoan_ACD"/>
    <property type="match status" value="1"/>
</dbReference>
<dbReference type="STRING" id="299467.A0A443S9C2"/>
<evidence type="ECO:0000259" key="4">
    <source>
        <dbReference type="PROSITE" id="PS01031"/>
    </source>
</evidence>
<dbReference type="PANTHER" id="PTHR45640">
    <property type="entry name" value="HEAT SHOCK PROTEIN HSP-12.2-RELATED"/>
    <property type="match status" value="1"/>
</dbReference>
<comment type="caution">
    <text evidence="5">The sequence shown here is derived from an EMBL/GenBank/DDBJ whole genome shotgun (WGS) entry which is preliminary data.</text>
</comment>
<dbReference type="SUPFAM" id="SSF49764">
    <property type="entry name" value="HSP20-like chaperones"/>
    <property type="match status" value="1"/>
</dbReference>
<sequence>MSRLLPIVRHSVQTPSVRTFFGRGYDPFSGLSSIARNESVSMDRCMTDMIRQMDRTVREMEKVAENSWRTFPSFWSRTRNVPVETSTSGNMYSCKVNLEGFTPENINVTLVDGNVTIKAKKETKDANGNSLREAVYCYSLPNNVNTEALRSRLESDGTLVLEAPLLKLEEPKSQEIPIDKSNNSKK</sequence>
<accession>A0A443S9C2</accession>
<comment type="similarity">
    <text evidence="2 3">Belongs to the small heat shock protein (HSP20) family.</text>
</comment>
<evidence type="ECO:0000256" key="3">
    <source>
        <dbReference type="RuleBase" id="RU003616"/>
    </source>
</evidence>
<dbReference type="InterPro" id="IPR008978">
    <property type="entry name" value="HSP20-like_chaperone"/>
</dbReference>
<organism evidence="5 6">
    <name type="scientific">Leptotrombidium deliense</name>
    <dbReference type="NCBI Taxonomy" id="299467"/>
    <lineage>
        <taxon>Eukaryota</taxon>
        <taxon>Metazoa</taxon>
        <taxon>Ecdysozoa</taxon>
        <taxon>Arthropoda</taxon>
        <taxon>Chelicerata</taxon>
        <taxon>Arachnida</taxon>
        <taxon>Acari</taxon>
        <taxon>Acariformes</taxon>
        <taxon>Trombidiformes</taxon>
        <taxon>Prostigmata</taxon>
        <taxon>Anystina</taxon>
        <taxon>Parasitengona</taxon>
        <taxon>Trombiculoidea</taxon>
        <taxon>Trombiculidae</taxon>
        <taxon>Leptotrombidium</taxon>
    </lineage>
</organism>
<reference evidence="5 6" key="1">
    <citation type="journal article" date="2018" name="Gigascience">
        <title>Genomes of trombidid mites reveal novel predicted allergens and laterally-transferred genes associated with secondary metabolism.</title>
        <authorList>
            <person name="Dong X."/>
            <person name="Chaisiri K."/>
            <person name="Xia D."/>
            <person name="Armstrong S.D."/>
            <person name="Fang Y."/>
            <person name="Donnelly M.J."/>
            <person name="Kadowaki T."/>
            <person name="McGarry J.W."/>
            <person name="Darby A.C."/>
            <person name="Makepeace B.L."/>
        </authorList>
    </citation>
    <scope>NUCLEOTIDE SEQUENCE [LARGE SCALE GENOMIC DNA]</scope>
    <source>
        <strain evidence="5">UoL-UT</strain>
    </source>
</reference>
<evidence type="ECO:0000256" key="2">
    <source>
        <dbReference type="PROSITE-ProRule" id="PRU00285"/>
    </source>
</evidence>
<dbReference type="VEuPathDB" id="VectorBase:LDEU007872"/>
<dbReference type="GO" id="GO:0005737">
    <property type="term" value="C:cytoplasm"/>
    <property type="evidence" value="ECO:0007669"/>
    <property type="project" value="TreeGrafter"/>
</dbReference>
<dbReference type="InterPro" id="IPR002068">
    <property type="entry name" value="A-crystallin/Hsp20_dom"/>
</dbReference>
<dbReference type="Gene3D" id="2.60.40.790">
    <property type="match status" value="1"/>
</dbReference>
<dbReference type="OrthoDB" id="1431247at2759"/>
<evidence type="ECO:0000256" key="1">
    <source>
        <dbReference type="ARBA" id="ARBA00023016"/>
    </source>
</evidence>
<dbReference type="GO" id="GO:0009408">
    <property type="term" value="P:response to heat"/>
    <property type="evidence" value="ECO:0007669"/>
    <property type="project" value="TreeGrafter"/>
</dbReference>
<feature type="domain" description="SHSP" evidence="4">
    <location>
        <begin position="74"/>
        <end position="181"/>
    </location>
</feature>
<proteinExistence type="inferred from homology"/>
<dbReference type="Pfam" id="PF00011">
    <property type="entry name" value="HSP20"/>
    <property type="match status" value="1"/>
</dbReference>
<dbReference type="AlphaFoldDB" id="A0A443S9C2"/>
<dbReference type="PANTHER" id="PTHR45640:SF13">
    <property type="entry name" value="HEAT SHOCK PROTEIN 22-RELATED"/>
    <property type="match status" value="1"/>
</dbReference>
<dbReference type="PROSITE" id="PS01031">
    <property type="entry name" value="SHSP"/>
    <property type="match status" value="1"/>
</dbReference>
<name>A0A443S9C2_9ACAR</name>
<keyword evidence="6" id="KW-1185">Reference proteome</keyword>
<evidence type="ECO:0000313" key="6">
    <source>
        <dbReference type="Proteomes" id="UP000288716"/>
    </source>
</evidence>
<protein>
    <submittedName>
        <fullName evidence="5">Heat shock protein beta-11-like protein</fullName>
    </submittedName>
</protein>
<dbReference type="InterPro" id="IPR001436">
    <property type="entry name" value="Alpha-crystallin/sHSP_animal"/>
</dbReference>
<dbReference type="GO" id="GO:0005634">
    <property type="term" value="C:nucleus"/>
    <property type="evidence" value="ECO:0007669"/>
    <property type="project" value="TreeGrafter"/>
</dbReference>
<evidence type="ECO:0000313" key="5">
    <source>
        <dbReference type="EMBL" id="RWS24166.1"/>
    </source>
</evidence>
<gene>
    <name evidence="5" type="ORF">B4U80_13262</name>
</gene>
<dbReference type="Proteomes" id="UP000288716">
    <property type="component" value="Unassembled WGS sequence"/>
</dbReference>
<keyword evidence="1 5" id="KW-0346">Stress response</keyword>
<dbReference type="GO" id="GO:0051082">
    <property type="term" value="F:unfolded protein binding"/>
    <property type="evidence" value="ECO:0007669"/>
    <property type="project" value="TreeGrafter"/>
</dbReference>